<sequence length="240" mass="27022">MPSRTDLVAALARYPQSLVLRANASKSSADLVELDGWYRGALRETLKKREEEDKRGAFLEKEELVKLMRWKLARGKWRPRLQDLVAQNPPSEIESSTVKAFEIVDSDSAASLAILSKLKAVGPATAAAILACWRPEVEPFMSDEAMENAEAYGEGEAGSLSKKEYTVKAWQAYRKQMRDRLKQEKWASMEELEKALWSWAVERKYGQAPTNDEEKPIAGKKRKSERGAAEQSKKSKKASS</sequence>
<dbReference type="Proteomes" id="UP000239560">
    <property type="component" value="Unassembled WGS sequence"/>
</dbReference>
<dbReference type="STRING" id="5286.A0A0K3CBC0"/>
<dbReference type="AlphaFoldDB" id="A0A0K3CBC0"/>
<accession>A0A0K3CBC0</accession>
<dbReference type="EMBL" id="LCTV02000001">
    <property type="protein sequence ID" value="PRQ77635.1"/>
    <property type="molecule type" value="Genomic_DNA"/>
</dbReference>
<reference evidence="3 5" key="2">
    <citation type="journal article" date="2018" name="Elife">
        <title>Functional genomics of lipid metabolism in the oleaginous yeast Rhodosporidium toruloides.</title>
        <authorList>
            <person name="Coradetti S.T."/>
            <person name="Pinel D."/>
            <person name="Geiselman G."/>
            <person name="Ito M."/>
            <person name="Mondo S."/>
            <person name="Reilly M.C."/>
            <person name="Cheng Y.F."/>
            <person name="Bauer S."/>
            <person name="Grigoriev I."/>
            <person name="Gladden J.M."/>
            <person name="Simmons B.A."/>
            <person name="Brem R."/>
            <person name="Arkin A.P."/>
            <person name="Skerker J.M."/>
        </authorList>
    </citation>
    <scope>NUCLEOTIDE SEQUENCE [LARGE SCALE GENOMIC DNA]</scope>
    <source>
        <strain evidence="3 5">NBRC 0880</strain>
    </source>
</reference>
<keyword evidence="4" id="KW-1185">Reference proteome</keyword>
<organism evidence="2 4">
    <name type="scientific">Rhodotorula toruloides</name>
    <name type="common">Yeast</name>
    <name type="synonym">Rhodosporidium toruloides</name>
    <dbReference type="NCBI Taxonomy" id="5286"/>
    <lineage>
        <taxon>Eukaryota</taxon>
        <taxon>Fungi</taxon>
        <taxon>Dikarya</taxon>
        <taxon>Basidiomycota</taxon>
        <taxon>Pucciniomycotina</taxon>
        <taxon>Microbotryomycetes</taxon>
        <taxon>Sporidiobolales</taxon>
        <taxon>Sporidiobolaceae</taxon>
        <taxon>Rhodotorula</taxon>
    </lineage>
</organism>
<dbReference type="OMA" id="LEMACWA"/>
<dbReference type="PANTHER" id="PTHR21521">
    <property type="entry name" value="AMUN, ISOFORM A"/>
    <property type="match status" value="1"/>
</dbReference>
<protein>
    <submittedName>
        <fullName evidence="2">Uncharacterized protein</fullName>
    </submittedName>
</protein>
<dbReference type="PANTHER" id="PTHR21521:SF0">
    <property type="entry name" value="AMUN, ISOFORM A"/>
    <property type="match status" value="1"/>
</dbReference>
<evidence type="ECO:0000313" key="4">
    <source>
        <dbReference type="Proteomes" id="UP000199069"/>
    </source>
</evidence>
<evidence type="ECO:0000313" key="5">
    <source>
        <dbReference type="Proteomes" id="UP000239560"/>
    </source>
</evidence>
<dbReference type="EMBL" id="CWKI01000001">
    <property type="protein sequence ID" value="CTR04436.1"/>
    <property type="molecule type" value="Genomic_DNA"/>
</dbReference>
<gene>
    <name evidence="2" type="primary">FGENESH: predicted gene_1.297</name>
    <name evidence="3" type="ORF">AAT19DRAFT_8703</name>
    <name evidence="2" type="ORF">BN2166_0002970</name>
</gene>
<dbReference type="OrthoDB" id="8249012at2759"/>
<dbReference type="Proteomes" id="UP000199069">
    <property type="component" value="Unassembled WGS sequence"/>
</dbReference>
<evidence type="ECO:0000256" key="1">
    <source>
        <dbReference type="SAM" id="MobiDB-lite"/>
    </source>
</evidence>
<reference evidence="2 4" key="1">
    <citation type="submission" date="2015-07" db="EMBL/GenBank/DDBJ databases">
        <authorList>
            <person name="Cajimat M.N.B."/>
            <person name="Milazzo M.L."/>
            <person name="Fulhorst C.F."/>
        </authorList>
    </citation>
    <scope>NUCLEOTIDE SEQUENCE [LARGE SCALE GENOMIC DNA]</scope>
    <source>
        <strain evidence="2">Single colony</strain>
    </source>
</reference>
<proteinExistence type="predicted"/>
<evidence type="ECO:0000313" key="3">
    <source>
        <dbReference type="EMBL" id="PRQ77635.1"/>
    </source>
</evidence>
<evidence type="ECO:0000313" key="2">
    <source>
        <dbReference type="EMBL" id="CTR04436.1"/>
    </source>
</evidence>
<feature type="region of interest" description="Disordered" evidence="1">
    <location>
        <begin position="206"/>
        <end position="240"/>
    </location>
</feature>
<name>A0A0K3CBC0_RHOTO</name>